<organism evidence="1">
    <name type="scientific">Rhizophora mucronata</name>
    <name type="common">Asiatic mangrove</name>
    <dbReference type="NCBI Taxonomy" id="61149"/>
    <lineage>
        <taxon>Eukaryota</taxon>
        <taxon>Viridiplantae</taxon>
        <taxon>Streptophyta</taxon>
        <taxon>Embryophyta</taxon>
        <taxon>Tracheophyta</taxon>
        <taxon>Spermatophyta</taxon>
        <taxon>Magnoliopsida</taxon>
        <taxon>eudicotyledons</taxon>
        <taxon>Gunneridae</taxon>
        <taxon>Pentapetalae</taxon>
        <taxon>rosids</taxon>
        <taxon>fabids</taxon>
        <taxon>Malpighiales</taxon>
        <taxon>Rhizophoraceae</taxon>
        <taxon>Rhizophora</taxon>
    </lineage>
</organism>
<sequence>MTKNLLKTKFRNHSLTNHSKYAFIHNNTSALVPYCNVRVQHKIELDL</sequence>
<accession>A0A2P2J889</accession>
<dbReference type="EMBL" id="GGEC01009206">
    <property type="protein sequence ID" value="MBW89689.1"/>
    <property type="molecule type" value="Transcribed_RNA"/>
</dbReference>
<name>A0A2P2J889_RHIMU</name>
<protein>
    <submittedName>
        <fullName evidence="1">Uncharacterized protein</fullName>
    </submittedName>
</protein>
<proteinExistence type="predicted"/>
<dbReference type="AlphaFoldDB" id="A0A2P2J889"/>
<evidence type="ECO:0000313" key="1">
    <source>
        <dbReference type="EMBL" id="MBW89689.1"/>
    </source>
</evidence>
<reference evidence="1" key="1">
    <citation type="submission" date="2018-02" db="EMBL/GenBank/DDBJ databases">
        <title>Rhizophora mucronata_Transcriptome.</title>
        <authorList>
            <person name="Meera S.P."/>
            <person name="Sreeshan A."/>
            <person name="Augustine A."/>
        </authorList>
    </citation>
    <scope>NUCLEOTIDE SEQUENCE</scope>
    <source>
        <tissue evidence="1">Leaf</tissue>
    </source>
</reference>